<evidence type="ECO:0000313" key="1">
    <source>
        <dbReference type="EMBL" id="TXG65970.1"/>
    </source>
</evidence>
<name>A0A5C7I9K4_9ROSI</name>
<reference evidence="2" key="1">
    <citation type="journal article" date="2019" name="Gigascience">
        <title>De novo genome assembly of the endangered Acer yangbiense, a plant species with extremely small populations endemic to Yunnan Province, China.</title>
        <authorList>
            <person name="Yang J."/>
            <person name="Wariss H.M."/>
            <person name="Tao L."/>
            <person name="Zhang R."/>
            <person name="Yun Q."/>
            <person name="Hollingsworth P."/>
            <person name="Dao Z."/>
            <person name="Luo G."/>
            <person name="Guo H."/>
            <person name="Ma Y."/>
            <person name="Sun W."/>
        </authorList>
    </citation>
    <scope>NUCLEOTIDE SEQUENCE [LARGE SCALE GENOMIC DNA]</scope>
    <source>
        <strain evidence="2">cv. Malutang</strain>
    </source>
</reference>
<dbReference type="EMBL" id="VAHF01000003">
    <property type="protein sequence ID" value="TXG65970.1"/>
    <property type="molecule type" value="Genomic_DNA"/>
</dbReference>
<dbReference type="AlphaFoldDB" id="A0A5C7I9K4"/>
<keyword evidence="2" id="KW-1185">Reference proteome</keyword>
<gene>
    <name evidence="1" type="ORF">EZV62_007245</name>
</gene>
<accession>A0A5C7I9K4</accession>
<proteinExistence type="predicted"/>
<evidence type="ECO:0008006" key="3">
    <source>
        <dbReference type="Google" id="ProtNLM"/>
    </source>
</evidence>
<dbReference type="OrthoDB" id="1689146at2759"/>
<dbReference type="Proteomes" id="UP000323000">
    <property type="component" value="Chromosome 3"/>
</dbReference>
<sequence>MGQYNLISCCLQNVQPICNWLLEKSNEIKDDHFTVKSCKKLLAHRGDYVLEKRYGTIRDEFRRSISDAEFDHSLLLWHIATGLCYYTENNKREPNCGISKYLSDYMLYLLVFCPSMLPEGIAEIRYRDTLAECMRFFSEVRTKIDKIMNRGTLAKCMRLFRKRSIDESKACKMLLLVRFGLEEEQIKGDRSQSVLFYGCGLAKQLQNLEIKNGWNRERKWEMISEVWVEMLVYATNKCTWKEHGQQLQKGGELLTHVRILMAHLGLSEQYRIQKPYFTQQQDIRHQKFNGVTIYKVIATYKAIFAKLTDHFSCRSCCTNRQSRRGIRA</sequence>
<evidence type="ECO:0000313" key="2">
    <source>
        <dbReference type="Proteomes" id="UP000323000"/>
    </source>
</evidence>
<dbReference type="PANTHER" id="PTHR31325">
    <property type="entry name" value="OS01G0798800 PROTEIN-RELATED"/>
    <property type="match status" value="1"/>
</dbReference>
<comment type="caution">
    <text evidence="1">The sequence shown here is derived from an EMBL/GenBank/DDBJ whole genome shotgun (WGS) entry which is preliminary data.</text>
</comment>
<protein>
    <recommendedName>
        <fullName evidence="3">DUF4220 domain-containing protein</fullName>
    </recommendedName>
</protein>
<dbReference type="Pfam" id="PF04578">
    <property type="entry name" value="DUF594"/>
    <property type="match status" value="1"/>
</dbReference>
<organism evidence="1 2">
    <name type="scientific">Acer yangbiense</name>
    <dbReference type="NCBI Taxonomy" id="1000413"/>
    <lineage>
        <taxon>Eukaryota</taxon>
        <taxon>Viridiplantae</taxon>
        <taxon>Streptophyta</taxon>
        <taxon>Embryophyta</taxon>
        <taxon>Tracheophyta</taxon>
        <taxon>Spermatophyta</taxon>
        <taxon>Magnoliopsida</taxon>
        <taxon>eudicotyledons</taxon>
        <taxon>Gunneridae</taxon>
        <taxon>Pentapetalae</taxon>
        <taxon>rosids</taxon>
        <taxon>malvids</taxon>
        <taxon>Sapindales</taxon>
        <taxon>Sapindaceae</taxon>
        <taxon>Hippocastanoideae</taxon>
        <taxon>Acereae</taxon>
        <taxon>Acer</taxon>
    </lineage>
</organism>
<dbReference type="InterPro" id="IPR007658">
    <property type="entry name" value="DUF594"/>
</dbReference>